<gene>
    <name evidence="1" type="ORF">LCGC14_0382740</name>
</gene>
<comment type="caution">
    <text evidence="1">The sequence shown here is derived from an EMBL/GenBank/DDBJ whole genome shotgun (WGS) entry which is preliminary data.</text>
</comment>
<accession>A0A0F9T1W2</accession>
<dbReference type="EMBL" id="LAZR01000313">
    <property type="protein sequence ID" value="KKN75275.1"/>
    <property type="molecule type" value="Genomic_DNA"/>
</dbReference>
<dbReference type="AlphaFoldDB" id="A0A0F9T1W2"/>
<protein>
    <submittedName>
        <fullName evidence="1">Uncharacterized protein</fullName>
    </submittedName>
</protein>
<name>A0A0F9T1W2_9ZZZZ</name>
<sequence length="183" mass="20041">MPYSYVIAPIIGDGTNVWSATTGPFRSLLSRIEDPGSPLKTPVVKVIDKQTGALISETSLPSARPHLSYVSVIPSNPVTGRPLFPWCLCFVHGMDFSALDDEPRIDDVFTREVRSVLPTPEEFLILLESTQVGQLSSRLAAISRAQRLGVEIEDVDSCYALVERLGKSLSPEFTLEGNLVRPT</sequence>
<proteinExistence type="predicted"/>
<evidence type="ECO:0000313" key="1">
    <source>
        <dbReference type="EMBL" id="KKN75275.1"/>
    </source>
</evidence>
<reference evidence="1" key="1">
    <citation type="journal article" date="2015" name="Nature">
        <title>Complex archaea that bridge the gap between prokaryotes and eukaryotes.</title>
        <authorList>
            <person name="Spang A."/>
            <person name="Saw J.H."/>
            <person name="Jorgensen S.L."/>
            <person name="Zaremba-Niedzwiedzka K."/>
            <person name="Martijn J."/>
            <person name="Lind A.E."/>
            <person name="van Eijk R."/>
            <person name="Schleper C."/>
            <person name="Guy L."/>
            <person name="Ettema T.J."/>
        </authorList>
    </citation>
    <scope>NUCLEOTIDE SEQUENCE</scope>
</reference>
<organism evidence="1">
    <name type="scientific">marine sediment metagenome</name>
    <dbReference type="NCBI Taxonomy" id="412755"/>
    <lineage>
        <taxon>unclassified sequences</taxon>
        <taxon>metagenomes</taxon>
        <taxon>ecological metagenomes</taxon>
    </lineage>
</organism>